<evidence type="ECO:0000256" key="4">
    <source>
        <dbReference type="ARBA" id="ARBA00013858"/>
    </source>
</evidence>
<dbReference type="PANTHER" id="PTHR23404">
    <property type="entry name" value="MOLYBDOPTERIN SYNTHASE RELATED"/>
    <property type="match status" value="1"/>
</dbReference>
<dbReference type="EMBL" id="PUIA01000057">
    <property type="protein sequence ID" value="PQO27362.1"/>
    <property type="molecule type" value="Genomic_DNA"/>
</dbReference>
<dbReference type="SUPFAM" id="SSF54690">
    <property type="entry name" value="Molybdopterin synthase subunit MoaE"/>
    <property type="match status" value="1"/>
</dbReference>
<dbReference type="Proteomes" id="UP000240009">
    <property type="component" value="Unassembled WGS sequence"/>
</dbReference>
<sequence>MVELTELPIDASVVTRMVTSPKSGAVVLFLGTTRQFTDAKETVTLTYTAYAPMATSEMEKLEAQAKARWPIDQCVLIHRLGEVSIGEASVAVAVSTPHRRDAFEAASWLMDRLKELVPVWKKEHWASGSTDWVHPGLVQRPDENTLH</sequence>
<name>A0A2S8F5B8_9BACT</name>
<dbReference type="EC" id="2.8.1.12" evidence="3"/>
<comment type="similarity">
    <text evidence="2">Belongs to the MoaE family.</text>
</comment>
<dbReference type="OrthoDB" id="9803224at2"/>
<dbReference type="Gene3D" id="3.90.1170.40">
    <property type="entry name" value="Molybdopterin biosynthesis MoaE subunit"/>
    <property type="match status" value="1"/>
</dbReference>
<comment type="catalytic activity">
    <reaction evidence="11">
        <text>2 [molybdopterin-synthase sulfur-carrier protein]-C-terminal-Gly-aminoethanethioate + cyclic pyranopterin phosphate + H2O = molybdopterin + 2 [molybdopterin-synthase sulfur-carrier protein]-C-terminal Gly-Gly + 2 H(+)</text>
        <dbReference type="Rhea" id="RHEA:26333"/>
        <dbReference type="Rhea" id="RHEA-COMP:12202"/>
        <dbReference type="Rhea" id="RHEA-COMP:19907"/>
        <dbReference type="ChEBI" id="CHEBI:15377"/>
        <dbReference type="ChEBI" id="CHEBI:15378"/>
        <dbReference type="ChEBI" id="CHEBI:58698"/>
        <dbReference type="ChEBI" id="CHEBI:59648"/>
        <dbReference type="ChEBI" id="CHEBI:90778"/>
        <dbReference type="ChEBI" id="CHEBI:232372"/>
        <dbReference type="EC" id="2.8.1.12"/>
    </reaction>
</comment>
<dbReference type="GO" id="GO:0006777">
    <property type="term" value="P:Mo-molybdopterin cofactor biosynthetic process"/>
    <property type="evidence" value="ECO:0007669"/>
    <property type="project" value="UniProtKB-KW"/>
</dbReference>
<comment type="caution">
    <text evidence="12">The sequence shown here is derived from an EMBL/GenBank/DDBJ whole genome shotgun (WGS) entry which is preliminary data.</text>
</comment>
<evidence type="ECO:0000313" key="12">
    <source>
        <dbReference type="EMBL" id="PQO27362.1"/>
    </source>
</evidence>
<proteinExistence type="inferred from homology"/>
<evidence type="ECO:0000256" key="1">
    <source>
        <dbReference type="ARBA" id="ARBA00005046"/>
    </source>
</evidence>
<keyword evidence="5" id="KW-0501">Molybdenum cofactor biosynthesis</keyword>
<evidence type="ECO:0000256" key="9">
    <source>
        <dbReference type="ARBA" id="ARBA00030781"/>
    </source>
</evidence>
<dbReference type="InterPro" id="IPR003448">
    <property type="entry name" value="Mopterin_biosynth_MoaE"/>
</dbReference>
<dbReference type="Pfam" id="PF02391">
    <property type="entry name" value="MoaE"/>
    <property type="match status" value="1"/>
</dbReference>
<dbReference type="GO" id="GO:0030366">
    <property type="term" value="F:molybdopterin synthase activity"/>
    <property type="evidence" value="ECO:0007669"/>
    <property type="project" value="UniProtKB-EC"/>
</dbReference>
<dbReference type="AlphaFoldDB" id="A0A2S8F5B8"/>
<accession>A0A2S8F5B8</accession>
<evidence type="ECO:0000256" key="11">
    <source>
        <dbReference type="ARBA" id="ARBA00049878"/>
    </source>
</evidence>
<evidence type="ECO:0000256" key="6">
    <source>
        <dbReference type="ARBA" id="ARBA00026066"/>
    </source>
</evidence>
<evidence type="ECO:0000256" key="8">
    <source>
        <dbReference type="ARBA" id="ARBA00030407"/>
    </source>
</evidence>
<evidence type="ECO:0000256" key="7">
    <source>
        <dbReference type="ARBA" id="ARBA00029745"/>
    </source>
</evidence>
<reference evidence="12 13" key="1">
    <citation type="submission" date="2018-02" db="EMBL/GenBank/DDBJ databases">
        <title>Comparative genomes isolates from brazilian mangrove.</title>
        <authorList>
            <person name="Araujo J.E."/>
            <person name="Taketani R.G."/>
            <person name="Silva M.C.P."/>
            <person name="Loureco M.V."/>
            <person name="Andreote F.D."/>
        </authorList>
    </citation>
    <scope>NUCLEOTIDE SEQUENCE [LARGE SCALE GENOMIC DNA]</scope>
    <source>
        <strain evidence="12 13">HEX-2 MGV</strain>
    </source>
</reference>
<protein>
    <recommendedName>
        <fullName evidence="4">Molybdopterin synthase catalytic subunit</fullName>
        <ecNumber evidence="3">2.8.1.12</ecNumber>
    </recommendedName>
    <alternativeName>
        <fullName evidence="9">MPT synthase subunit 2</fullName>
    </alternativeName>
    <alternativeName>
        <fullName evidence="7">Molybdenum cofactor biosynthesis protein E</fullName>
    </alternativeName>
    <alternativeName>
        <fullName evidence="8">Molybdopterin-converting factor large subunit</fullName>
    </alternativeName>
    <alternativeName>
        <fullName evidence="10">Molybdopterin-converting factor subunit 2</fullName>
    </alternativeName>
</protein>
<organism evidence="12 13">
    <name type="scientific">Blastopirellula marina</name>
    <dbReference type="NCBI Taxonomy" id="124"/>
    <lineage>
        <taxon>Bacteria</taxon>
        <taxon>Pseudomonadati</taxon>
        <taxon>Planctomycetota</taxon>
        <taxon>Planctomycetia</taxon>
        <taxon>Pirellulales</taxon>
        <taxon>Pirellulaceae</taxon>
        <taxon>Blastopirellula</taxon>
    </lineage>
</organism>
<comment type="pathway">
    <text evidence="1">Cofactor biosynthesis; molybdopterin biosynthesis.</text>
</comment>
<evidence type="ECO:0000256" key="3">
    <source>
        <dbReference type="ARBA" id="ARBA00011950"/>
    </source>
</evidence>
<dbReference type="InterPro" id="IPR036563">
    <property type="entry name" value="MoaE_sf"/>
</dbReference>
<evidence type="ECO:0000256" key="5">
    <source>
        <dbReference type="ARBA" id="ARBA00023150"/>
    </source>
</evidence>
<gene>
    <name evidence="12" type="ORF">C5Y96_17625</name>
</gene>
<dbReference type="CDD" id="cd00756">
    <property type="entry name" value="MoaE"/>
    <property type="match status" value="1"/>
</dbReference>
<evidence type="ECO:0000313" key="13">
    <source>
        <dbReference type="Proteomes" id="UP000240009"/>
    </source>
</evidence>
<evidence type="ECO:0000256" key="10">
    <source>
        <dbReference type="ARBA" id="ARBA00032474"/>
    </source>
</evidence>
<comment type="subunit">
    <text evidence="6">Heterotetramer of 2 MoaD subunits and 2 MoaE subunits. Also stable as homodimer. The enzyme changes between these two forms during catalysis.</text>
</comment>
<evidence type="ECO:0000256" key="2">
    <source>
        <dbReference type="ARBA" id="ARBA00005426"/>
    </source>
</evidence>
<dbReference type="RefSeq" id="WP_105356022.1">
    <property type="nucleotide sequence ID" value="NZ_PUIA01000057.1"/>
</dbReference>